<dbReference type="InterPro" id="IPR025110">
    <property type="entry name" value="AMP-bd_C"/>
</dbReference>
<evidence type="ECO:0000259" key="3">
    <source>
        <dbReference type="Pfam" id="PF00501"/>
    </source>
</evidence>
<dbReference type="FunFam" id="3.30.300.30:FF:000008">
    <property type="entry name" value="2,3-dihydroxybenzoate-AMP ligase"/>
    <property type="match status" value="1"/>
</dbReference>
<dbReference type="PANTHER" id="PTHR43767:SF12">
    <property type="entry name" value="AMP-DEPENDENT SYNTHETASE AND LIGASE"/>
    <property type="match status" value="1"/>
</dbReference>
<evidence type="ECO:0000313" key="6">
    <source>
        <dbReference type="Proteomes" id="UP000050277"/>
    </source>
</evidence>
<comment type="caution">
    <text evidence="5">The sequence shown here is derived from an EMBL/GenBank/DDBJ whole genome shotgun (WGS) entry which is preliminary data.</text>
</comment>
<dbReference type="STRING" id="70996.SE18_15770"/>
<dbReference type="InterPro" id="IPR000873">
    <property type="entry name" value="AMP-dep_synth/lig_dom"/>
</dbReference>
<dbReference type="Pfam" id="PF13193">
    <property type="entry name" value="AMP-binding_C"/>
    <property type="match status" value="1"/>
</dbReference>
<accession>A0A0P6XNF7</accession>
<dbReference type="PROSITE" id="PS00455">
    <property type="entry name" value="AMP_BINDING"/>
    <property type="match status" value="1"/>
</dbReference>
<dbReference type="GO" id="GO:0016877">
    <property type="term" value="F:ligase activity, forming carbon-sulfur bonds"/>
    <property type="evidence" value="ECO:0007669"/>
    <property type="project" value="UniProtKB-ARBA"/>
</dbReference>
<name>A0A0P6XNF7_9CHLR</name>
<dbReference type="PATRIC" id="fig|70996.4.peg.17"/>
<evidence type="ECO:0000256" key="2">
    <source>
        <dbReference type="ARBA" id="ARBA00022598"/>
    </source>
</evidence>
<reference evidence="5 6" key="1">
    <citation type="submission" date="2015-07" db="EMBL/GenBank/DDBJ databases">
        <title>Whole genome sequence of Herpetosiphon geysericola DSM 7119.</title>
        <authorList>
            <person name="Hemp J."/>
            <person name="Ward L.M."/>
            <person name="Pace L.A."/>
            <person name="Fischer W.W."/>
        </authorList>
    </citation>
    <scope>NUCLEOTIDE SEQUENCE [LARGE SCALE GENOMIC DNA]</scope>
    <source>
        <strain evidence="5 6">DSM 7119</strain>
    </source>
</reference>
<dbReference type="RefSeq" id="WP_054535428.1">
    <property type="nucleotide sequence ID" value="NZ_LGKP01000025.1"/>
</dbReference>
<gene>
    <name evidence="5" type="ORF">SE18_15770</name>
</gene>
<comment type="similarity">
    <text evidence="1">Belongs to the ATP-dependent AMP-binding enzyme family.</text>
</comment>
<dbReference type="InterPro" id="IPR045851">
    <property type="entry name" value="AMP-bd_C_sf"/>
</dbReference>
<sequence length="527" mass="57739">MIPQTATTLNLATMLDDHARKRPNRTALIFNDMRFNYAQLNAMTNQIANGMLALGIKPGDHVALSCPNLPYFPMVYYAALKVGAVIVCLNIMLKPREIAYHLNDCDAKAFFCFEGTAELPLGQMGKAGFDQAENCEHMIVLTVNPAAPSPIEEVKTLGQLMYNQAPTFTTHPTKADDTAVIFYTSGTTGQPKGAELSHANMFFNAMVARDLAWPILDNSLDGSNVVLITLPLFHSTGQTAQMNANIFAGATLTLLPRFEPATVLAVMERDKVNLWTGVPTMFWALLQYIAANKIDPTPIAANLRLTSSGGAPMPVEVMRQFEEVFGVRVLEGYGLSECSPIATFNHIDLPSKPGTVGQPVWGVEVRCVDDAGNPVAAGEKGEILIRGHNVMKGYYKRPDATAAAIQDGWLYTGDVGTIDEDGYLSIVDRKKDMILRGGYNVYPREIEEVLMTHPAVSLVAVLGVPDEKLGEEVKAFIVKKPGAEASEEEIVAWCRDQFAAYKYPRIVEFHDQLPISATGKILKRELR</sequence>
<keyword evidence="2" id="KW-0436">Ligase</keyword>
<feature type="domain" description="AMP-dependent synthetase/ligase" evidence="3">
    <location>
        <begin position="16"/>
        <end position="395"/>
    </location>
</feature>
<dbReference type="InterPro" id="IPR050237">
    <property type="entry name" value="ATP-dep_AMP-bd_enzyme"/>
</dbReference>
<dbReference type="AlphaFoldDB" id="A0A0P6XNF7"/>
<evidence type="ECO:0000313" key="5">
    <source>
        <dbReference type="EMBL" id="KPL85156.1"/>
    </source>
</evidence>
<dbReference type="Gene3D" id="3.30.300.30">
    <property type="match status" value="1"/>
</dbReference>
<dbReference type="Gene3D" id="3.40.50.12780">
    <property type="entry name" value="N-terminal domain of ligase-like"/>
    <property type="match status" value="1"/>
</dbReference>
<dbReference type="InterPro" id="IPR042099">
    <property type="entry name" value="ANL_N_sf"/>
</dbReference>
<dbReference type="OrthoDB" id="9781737at2"/>
<evidence type="ECO:0000256" key="1">
    <source>
        <dbReference type="ARBA" id="ARBA00006432"/>
    </source>
</evidence>
<proteinExistence type="inferred from homology"/>
<dbReference type="InterPro" id="IPR020845">
    <property type="entry name" value="AMP-binding_CS"/>
</dbReference>
<organism evidence="5 6">
    <name type="scientific">Herpetosiphon geysericola</name>
    <dbReference type="NCBI Taxonomy" id="70996"/>
    <lineage>
        <taxon>Bacteria</taxon>
        <taxon>Bacillati</taxon>
        <taxon>Chloroflexota</taxon>
        <taxon>Chloroflexia</taxon>
        <taxon>Herpetosiphonales</taxon>
        <taxon>Herpetosiphonaceae</taxon>
        <taxon>Herpetosiphon</taxon>
    </lineage>
</organism>
<dbReference type="PANTHER" id="PTHR43767">
    <property type="entry name" value="LONG-CHAIN-FATTY-ACID--COA LIGASE"/>
    <property type="match status" value="1"/>
</dbReference>
<dbReference type="EMBL" id="LGKP01000025">
    <property type="protein sequence ID" value="KPL85156.1"/>
    <property type="molecule type" value="Genomic_DNA"/>
</dbReference>
<protein>
    <submittedName>
        <fullName evidence="5">Acyl-CoA synthetase</fullName>
    </submittedName>
</protein>
<evidence type="ECO:0000259" key="4">
    <source>
        <dbReference type="Pfam" id="PF13193"/>
    </source>
</evidence>
<dbReference type="CDD" id="cd05936">
    <property type="entry name" value="FC-FACS_FadD_like"/>
    <property type="match status" value="1"/>
</dbReference>
<dbReference type="Pfam" id="PF00501">
    <property type="entry name" value="AMP-binding"/>
    <property type="match status" value="1"/>
</dbReference>
<feature type="domain" description="AMP-binding enzyme C-terminal" evidence="4">
    <location>
        <begin position="445"/>
        <end position="520"/>
    </location>
</feature>
<dbReference type="Proteomes" id="UP000050277">
    <property type="component" value="Unassembled WGS sequence"/>
</dbReference>
<dbReference type="NCBIfam" id="NF004837">
    <property type="entry name" value="PRK06187.1"/>
    <property type="match status" value="1"/>
</dbReference>
<dbReference type="SUPFAM" id="SSF56801">
    <property type="entry name" value="Acetyl-CoA synthetase-like"/>
    <property type="match status" value="1"/>
</dbReference>
<keyword evidence="6" id="KW-1185">Reference proteome</keyword>